<keyword evidence="1" id="KW-0560">Oxidoreductase</keyword>
<dbReference type="InterPro" id="IPR006076">
    <property type="entry name" value="FAD-dep_OxRdtase"/>
</dbReference>
<dbReference type="AlphaFoldDB" id="A0A5A7NT23"/>
<dbReference type="Pfam" id="PF01266">
    <property type="entry name" value="DAO"/>
    <property type="match status" value="1"/>
</dbReference>
<proteinExistence type="predicted"/>
<evidence type="ECO:0000313" key="3">
    <source>
        <dbReference type="EMBL" id="GER23736.1"/>
    </source>
</evidence>
<protein>
    <submittedName>
        <fullName evidence="3">D-amino-acid dehydrogenase</fullName>
    </submittedName>
</protein>
<organism evidence="3 4">
    <name type="scientific">Zafaria cholistanensis</name>
    <dbReference type="NCBI Taxonomy" id="1682741"/>
    <lineage>
        <taxon>Bacteria</taxon>
        <taxon>Bacillati</taxon>
        <taxon>Actinomycetota</taxon>
        <taxon>Actinomycetes</taxon>
        <taxon>Micrococcales</taxon>
        <taxon>Micrococcaceae</taxon>
        <taxon>Zafaria</taxon>
    </lineage>
</organism>
<dbReference type="Gene3D" id="3.50.50.60">
    <property type="entry name" value="FAD/NAD(P)-binding domain"/>
    <property type="match status" value="2"/>
</dbReference>
<dbReference type="Proteomes" id="UP000325307">
    <property type="component" value="Unassembled WGS sequence"/>
</dbReference>
<dbReference type="SUPFAM" id="SSF51905">
    <property type="entry name" value="FAD/NAD(P)-binding domain"/>
    <property type="match status" value="1"/>
</dbReference>
<gene>
    <name evidence="3" type="primary">dadA</name>
    <name evidence="3" type="ORF">NCCP1664_22310</name>
</gene>
<dbReference type="GO" id="GO:0016491">
    <property type="term" value="F:oxidoreductase activity"/>
    <property type="evidence" value="ECO:0007669"/>
    <property type="project" value="UniProtKB-KW"/>
</dbReference>
<comment type="caution">
    <text evidence="3">The sequence shown here is derived from an EMBL/GenBank/DDBJ whole genome shotgun (WGS) entry which is preliminary data.</text>
</comment>
<dbReference type="RefSeq" id="WP_172627377.1">
    <property type="nucleotide sequence ID" value="NZ_BKDJ01000011.1"/>
</dbReference>
<dbReference type="PANTHER" id="PTHR13847:SF289">
    <property type="entry name" value="GLYCINE OXIDASE"/>
    <property type="match status" value="1"/>
</dbReference>
<dbReference type="InterPro" id="IPR036188">
    <property type="entry name" value="FAD/NAD-bd_sf"/>
</dbReference>
<dbReference type="PANTHER" id="PTHR13847">
    <property type="entry name" value="SARCOSINE DEHYDROGENASE-RELATED"/>
    <property type="match status" value="1"/>
</dbReference>
<accession>A0A5A7NT23</accession>
<dbReference type="Gene3D" id="3.30.9.10">
    <property type="entry name" value="D-Amino Acid Oxidase, subunit A, domain 2"/>
    <property type="match status" value="1"/>
</dbReference>
<name>A0A5A7NT23_9MICC</name>
<sequence>MHVLVIGGGVIGLTTAYHLAREGAEVTVIDARATGLGASKVNAGWICPAESAPVPGPGVVLKSMKWMLRPDSPLYIKPSLDPQFLRFMFGMWRKSNARDQRAGFEGHLRLAADTLEIFDDYRADGMDFEMHTDGLLMAFTDQDNFDHHLDNLDLATEYGREPQVLRRDAVHEHEPLLTDAVLGGIYFPYERHVDPGAMAAALHRRLVSMGVKVIENSPIDAVDRTGDRITAVHSRGSRYQADRIVLAAGAWTGGLSKQFGVPLPIRPGKGYSVEVPALGLRSAVNLWDAKVAVTPFNDRLRLAGTMEFGGLDEKINQIRVDAILRAPAKYFRTWQAPSVPPVPMAGMRPMTPDGLPVIGHLGGLENAYVSSGHGMMGVTLAPGTAAALTDLIVHGRTAPTLQPFAPDRFRGVQRKLPVAAH</sequence>
<evidence type="ECO:0000259" key="2">
    <source>
        <dbReference type="Pfam" id="PF01266"/>
    </source>
</evidence>
<keyword evidence="4" id="KW-1185">Reference proteome</keyword>
<dbReference type="GO" id="GO:0005737">
    <property type="term" value="C:cytoplasm"/>
    <property type="evidence" value="ECO:0007669"/>
    <property type="project" value="TreeGrafter"/>
</dbReference>
<dbReference type="SUPFAM" id="SSF54373">
    <property type="entry name" value="FAD-linked reductases, C-terminal domain"/>
    <property type="match status" value="1"/>
</dbReference>
<dbReference type="EMBL" id="BKDJ01000011">
    <property type="protein sequence ID" value="GER23736.1"/>
    <property type="molecule type" value="Genomic_DNA"/>
</dbReference>
<evidence type="ECO:0000256" key="1">
    <source>
        <dbReference type="ARBA" id="ARBA00023002"/>
    </source>
</evidence>
<feature type="domain" description="FAD dependent oxidoreductase" evidence="2">
    <location>
        <begin position="3"/>
        <end position="391"/>
    </location>
</feature>
<evidence type="ECO:0000313" key="4">
    <source>
        <dbReference type="Proteomes" id="UP000325307"/>
    </source>
</evidence>
<reference evidence="3 4" key="1">
    <citation type="submission" date="2019-09" db="EMBL/GenBank/DDBJ databases">
        <title>Arthrobacter zafarii sp. nov., a moderately thermotolerant and halotolerant actinobacterium isolated from Cholistan desert soil of Pakistan.</title>
        <authorList>
            <person name="Amin A."/>
            <person name="Ahmed I."/>
            <person name="Khalid N."/>
            <person name="Schumann P."/>
            <person name="Busse H.J."/>
            <person name="Khan I.U."/>
            <person name="Li S."/>
            <person name="Li W.J."/>
        </authorList>
    </citation>
    <scope>NUCLEOTIDE SEQUENCE [LARGE SCALE GENOMIC DNA]</scope>
    <source>
        <strain evidence="3 4">NCCP-1664</strain>
    </source>
</reference>